<dbReference type="NCBIfam" id="NF003199">
    <property type="entry name" value="PRK04169.1-3"/>
    <property type="match status" value="1"/>
</dbReference>
<keyword evidence="7" id="KW-1208">Phospholipid metabolism</keyword>
<comment type="caution">
    <text evidence="9">The sequence shown here is derived from an EMBL/GenBank/DDBJ whole genome shotgun (WGS) entry which is preliminary data.</text>
</comment>
<dbReference type="InterPro" id="IPR038597">
    <property type="entry name" value="GGGP/HepGP_synthase_sf"/>
</dbReference>
<dbReference type="SUPFAM" id="SSF51395">
    <property type="entry name" value="FMN-linked oxidoreductases"/>
    <property type="match status" value="1"/>
</dbReference>
<keyword evidence="6" id="KW-0594">Phospholipid biosynthesis</keyword>
<organism evidence="9 10">
    <name type="scientific">Listeria fleischmannii 1991</name>
    <dbReference type="NCBI Taxonomy" id="1430899"/>
    <lineage>
        <taxon>Bacteria</taxon>
        <taxon>Bacillati</taxon>
        <taxon>Bacillota</taxon>
        <taxon>Bacilli</taxon>
        <taxon>Bacillales</taxon>
        <taxon>Listeriaceae</taxon>
        <taxon>Listeria</taxon>
    </lineage>
</organism>
<dbReference type="GO" id="GO:0046474">
    <property type="term" value="P:glycerophospholipid biosynthetic process"/>
    <property type="evidence" value="ECO:0007669"/>
    <property type="project" value="UniProtKB-ARBA"/>
</dbReference>
<dbReference type="PATRIC" id="fig|1430899.3.peg.2528"/>
<dbReference type="CDD" id="cd02812">
    <property type="entry name" value="PcrB_like"/>
    <property type="match status" value="1"/>
</dbReference>
<dbReference type="EMBL" id="AZHO01000035">
    <property type="protein sequence ID" value="KMT58036.1"/>
    <property type="molecule type" value="Genomic_DNA"/>
</dbReference>
<protein>
    <submittedName>
        <fullName evidence="9">Geranylgeranylglyceryl phosphate synthase-like protein</fullName>
    </submittedName>
</protein>
<name>A0A0J8J178_9LIST</name>
<proteinExistence type="predicted"/>
<keyword evidence="4" id="KW-0460">Magnesium</keyword>
<dbReference type="NCBIfam" id="TIGR01768">
    <property type="entry name" value="GGGP-family"/>
    <property type="match status" value="1"/>
</dbReference>
<dbReference type="RefSeq" id="WP_007473686.1">
    <property type="nucleotide sequence ID" value="NZ_KQ130621.1"/>
</dbReference>
<evidence type="ECO:0000256" key="2">
    <source>
        <dbReference type="ARBA" id="ARBA00022679"/>
    </source>
</evidence>
<dbReference type="Gene3D" id="3.20.20.390">
    <property type="entry name" value="FMN-linked oxidoreductases"/>
    <property type="match status" value="1"/>
</dbReference>
<dbReference type="GO" id="GO:0046872">
    <property type="term" value="F:metal ion binding"/>
    <property type="evidence" value="ECO:0007669"/>
    <property type="project" value="UniProtKB-KW"/>
</dbReference>
<dbReference type="InterPro" id="IPR039074">
    <property type="entry name" value="GGGP/HepGP_synthase_I"/>
</dbReference>
<evidence type="ECO:0000256" key="5">
    <source>
        <dbReference type="ARBA" id="ARBA00023098"/>
    </source>
</evidence>
<dbReference type="Proteomes" id="UP000052258">
    <property type="component" value="Unassembled WGS sequence"/>
</dbReference>
<evidence type="ECO:0000256" key="8">
    <source>
        <dbReference type="ARBA" id="ARBA00048318"/>
    </source>
</evidence>
<evidence type="ECO:0000256" key="4">
    <source>
        <dbReference type="ARBA" id="ARBA00022842"/>
    </source>
</evidence>
<keyword evidence="10" id="KW-1185">Reference proteome</keyword>
<dbReference type="AlphaFoldDB" id="A0A0J8J178"/>
<dbReference type="InterPro" id="IPR008205">
    <property type="entry name" value="GGGP_HepGP_synthase"/>
</dbReference>
<dbReference type="OrthoDB" id="2381757at2"/>
<dbReference type="PANTHER" id="PTHR40029:SF2">
    <property type="entry name" value="HEPTAPRENYLGLYCERYL PHOSPHATE SYNTHASE"/>
    <property type="match status" value="1"/>
</dbReference>
<dbReference type="Pfam" id="PF01884">
    <property type="entry name" value="PcrB"/>
    <property type="match status" value="1"/>
</dbReference>
<keyword evidence="5" id="KW-0443">Lipid metabolism</keyword>
<evidence type="ECO:0000313" key="10">
    <source>
        <dbReference type="Proteomes" id="UP000052258"/>
    </source>
</evidence>
<keyword evidence="1" id="KW-0444">Lipid biosynthesis</keyword>
<evidence type="ECO:0000256" key="1">
    <source>
        <dbReference type="ARBA" id="ARBA00022516"/>
    </source>
</evidence>
<reference evidence="9 10" key="1">
    <citation type="journal article" date="2015" name="Genome Biol. Evol.">
        <title>Comparative Genomics of Listeria Sensu Lato: Genus-Wide Differences in Evolutionary Dynamics and the Progressive Gain of Complex, Potentially Pathogenicity-Related Traits through Lateral Gene Transfer.</title>
        <authorList>
            <person name="Chiara M."/>
            <person name="Caruso M."/>
            <person name="D'Erchia A.M."/>
            <person name="Manzari C."/>
            <person name="Fraccalvieri R."/>
            <person name="Goffredo E."/>
            <person name="Latorre L."/>
            <person name="Miccolupo A."/>
            <person name="Padalino I."/>
            <person name="Santagada G."/>
            <person name="Chiocco D."/>
            <person name="Pesole G."/>
            <person name="Horner D.S."/>
            <person name="Parisi A."/>
        </authorList>
    </citation>
    <scope>NUCLEOTIDE SEQUENCE [LARGE SCALE GENOMIC DNA]</scope>
    <source>
        <strain evidence="9 10">1991</strain>
    </source>
</reference>
<evidence type="ECO:0000313" key="9">
    <source>
        <dbReference type="EMBL" id="KMT58036.1"/>
    </source>
</evidence>
<comment type="catalytic activity">
    <reaction evidence="8">
        <text>sn-glycerol 1-phosphate + all-trans-heptaprenyl diphosphate = 3-heptaprenyl-sn-glycero-1-phosphate + diphosphate</text>
        <dbReference type="Rhea" id="RHEA:33495"/>
        <dbReference type="ChEBI" id="CHEBI:33019"/>
        <dbReference type="ChEBI" id="CHEBI:57685"/>
        <dbReference type="ChEBI" id="CHEBI:58206"/>
        <dbReference type="ChEBI" id="CHEBI:64781"/>
        <dbReference type="EC" id="2.5.1.n9"/>
    </reaction>
</comment>
<accession>A0A0J8J178</accession>
<evidence type="ECO:0000256" key="7">
    <source>
        <dbReference type="ARBA" id="ARBA00023264"/>
    </source>
</evidence>
<keyword evidence="2" id="KW-0808">Transferase</keyword>
<sequence length="232" mass="25846">MRHLFKIDPAKPLSEEAIKRLLQSETDGFIIGGTDEITLENVTETYECFMETDLPLYLEVSTPDMILPLADQFLIPMVLNTRDTTWSHGLHVEILRKYAPHVPFRRLSPVGYVILNKDAKAAIKTGAETNLEAETVAAYAELAEHFFHLPIFYVEYSGIFGDVTILKAAKAVLSETKLWYGGGIRSLIDAKKMAEVADVIIVGNLIYENLEEALATTRVSARASGRGDNMIK</sequence>
<evidence type="ECO:0000256" key="6">
    <source>
        <dbReference type="ARBA" id="ARBA00023209"/>
    </source>
</evidence>
<keyword evidence="3" id="KW-0479">Metal-binding</keyword>
<dbReference type="GO" id="GO:0120536">
    <property type="term" value="F:heptaprenylglyceryl phosphate synthase activity"/>
    <property type="evidence" value="ECO:0007669"/>
    <property type="project" value="UniProtKB-ARBA"/>
</dbReference>
<gene>
    <name evidence="9" type="ORF">X560_2477</name>
</gene>
<dbReference type="PANTHER" id="PTHR40029">
    <property type="match status" value="1"/>
</dbReference>
<evidence type="ECO:0000256" key="3">
    <source>
        <dbReference type="ARBA" id="ARBA00022723"/>
    </source>
</evidence>